<dbReference type="Proteomes" id="UP000002255">
    <property type="component" value="Chromosome"/>
</dbReference>
<dbReference type="EMBL" id="CP001821">
    <property type="protein sequence ID" value="ACZ29277.1"/>
    <property type="molecule type" value="Genomic_DNA"/>
</dbReference>
<evidence type="ECO:0000313" key="2">
    <source>
        <dbReference type="Proteomes" id="UP000002255"/>
    </source>
</evidence>
<protein>
    <submittedName>
        <fullName evidence="1">Uncharacterized protein</fullName>
    </submittedName>
</protein>
<dbReference type="KEGG" id="xce:Xcel_0238"/>
<organism evidence="1 2">
    <name type="scientific">Xylanimonas cellulosilytica (strain DSM 15894 / JCM 12276 / CECT 5975 / KCTC 9989 / LMG 20990 / NBRC 107835 / XIL07)</name>
    <dbReference type="NCBI Taxonomy" id="446471"/>
    <lineage>
        <taxon>Bacteria</taxon>
        <taxon>Bacillati</taxon>
        <taxon>Actinomycetota</taxon>
        <taxon>Actinomycetes</taxon>
        <taxon>Micrococcales</taxon>
        <taxon>Promicromonosporaceae</taxon>
        <taxon>Xylanimonas</taxon>
    </lineage>
</organism>
<dbReference type="HOGENOM" id="CLU_1730718_0_0_11"/>
<keyword evidence="2" id="KW-1185">Reference proteome</keyword>
<name>D1BUN6_XYLCX</name>
<dbReference type="OrthoDB" id="3474596at2"/>
<reference evidence="2" key="1">
    <citation type="submission" date="2009-11" db="EMBL/GenBank/DDBJ databases">
        <title>The complete chromosome of Xylanimonas cellulosilytica DSM 15894.</title>
        <authorList>
            <consortium name="US DOE Joint Genome Institute (JGI-PGF)"/>
            <person name="Lucas S."/>
            <person name="Copeland A."/>
            <person name="Lapidus A."/>
            <person name="Glavina del Rio T."/>
            <person name="Dalin E."/>
            <person name="Tice H."/>
            <person name="Bruce D."/>
            <person name="Goodwin L."/>
            <person name="Pitluck S."/>
            <person name="Kyrpides N."/>
            <person name="Mavromatis K."/>
            <person name="Ivanova N."/>
            <person name="Mikhailova N."/>
            <person name="Foster B."/>
            <person name="Clum A."/>
            <person name="Brettin T."/>
            <person name="Detter J.C."/>
            <person name="Han C."/>
            <person name="Larimer F."/>
            <person name="Land M."/>
            <person name="Hauser L."/>
            <person name="Markowitz V."/>
            <person name="Cheng J.F."/>
            <person name="Hugenholtz P."/>
            <person name="Woyke T."/>
            <person name="Wu D."/>
            <person name="Gehrich-Schroeter G."/>
            <person name="Schneider S."/>
            <person name="Pukall S.R."/>
            <person name="Klenk H.P."/>
            <person name="Eisen J.A."/>
        </authorList>
    </citation>
    <scope>NUCLEOTIDE SEQUENCE [LARGE SCALE GENOMIC DNA]</scope>
    <source>
        <strain evidence="2">DSM 15894 / CECT 5975 / LMG 20990 / XIL07</strain>
    </source>
</reference>
<gene>
    <name evidence="1" type="ordered locus">Xcel_0238</name>
</gene>
<dbReference type="AlphaFoldDB" id="D1BUN6"/>
<sequence length="151" mass="16692">MDIAGAELDEFARGSMIENVRLSRPDVVDGTHPEATRLISVDVEPAVFDIARGTDVRVLTHRALVHDLCSFIDTRDLSARLDVERVLAGAALWDVVDDAVLAERRVLLSHDGLRRKVVNAALTLAWRESGQIGATDLIEDSEFPRPRADLR</sequence>
<accession>D1BUN6</accession>
<dbReference type="RefSeq" id="WP_012877022.1">
    <property type="nucleotide sequence ID" value="NC_013530.1"/>
</dbReference>
<reference evidence="1 2" key="2">
    <citation type="journal article" date="2010" name="Stand. Genomic Sci.">
        <title>Complete genome sequence of Xylanimonas cellulosilytica type strain (XIL07).</title>
        <authorList>
            <person name="Foster B."/>
            <person name="Pukall R."/>
            <person name="Abt B."/>
            <person name="Nolan M."/>
            <person name="Glavina Del Rio T."/>
            <person name="Chen F."/>
            <person name="Lucas S."/>
            <person name="Tice H."/>
            <person name="Pitluck S."/>
            <person name="Cheng J.-F."/>
            <person name="Chertkov O."/>
            <person name="Brettin T."/>
            <person name="Han C."/>
            <person name="Detter J.C."/>
            <person name="Bruce D."/>
            <person name="Goodwin L."/>
            <person name="Ivanova N."/>
            <person name="Mavromatis K."/>
            <person name="Pati A."/>
            <person name="Mikhailova N."/>
            <person name="Chen A."/>
            <person name="Palaniappan K."/>
            <person name="Land M."/>
            <person name="Hauser L."/>
            <person name="Chang Y.-J."/>
            <person name="Jeffries C.D."/>
            <person name="Chain P."/>
            <person name="Rohde M."/>
            <person name="Goeker M."/>
            <person name="Bristow J."/>
            <person name="Eisen J.A."/>
            <person name="Markowitz V."/>
            <person name="Hugenholtz P."/>
            <person name="Kyrpides N.C."/>
            <person name="Klenk H.-P."/>
            <person name="Lapidus A."/>
        </authorList>
    </citation>
    <scope>NUCLEOTIDE SEQUENCE [LARGE SCALE GENOMIC DNA]</scope>
    <source>
        <strain evidence="2">DSM 15894 / CECT 5975 / LMG 20990 / XIL07</strain>
    </source>
</reference>
<proteinExistence type="predicted"/>
<evidence type="ECO:0000313" key="1">
    <source>
        <dbReference type="EMBL" id="ACZ29277.1"/>
    </source>
</evidence>